<sequence>MPVSPAMAEDLAAEVALLYEDAEAALLERLAKALEADIESPRWAELKLAAIGNLRTAVETVAEALQRDSDGAVRRALIEAYNRGRQAAVAELGALDIGRELVARRTLPNAPAVDRLAASMAQDTRPVYARITRSVMDAYRRVVARASGNVLLGTTTRRQAAQRALDQFAQRGITGFVDQSGRSWDMASYAEMAVRSVTARAAVEGHVDALAEIGVGLVIVSDAPLECPLCRPWEGEVLALSGPSGPHTVRAEHVAPPAQPRRGLLRRGGPAPTVVVHVAGSLVEARAAGLFHPNCRHSLSAYLPGLTTRPPHHATPGTTYEDTQRQREIERHIRAWKRRQAAAVDEAARRRAGAFVRKWQAEMRGHVAAHPDLRRKPQREQIGAAH</sequence>
<dbReference type="RefSeq" id="WP_242763922.1">
    <property type="nucleotide sequence ID" value="NZ_JALDAY010000003.1"/>
</dbReference>
<organism evidence="2 3">
    <name type="scientific">Streptomyces cylindrosporus</name>
    <dbReference type="NCBI Taxonomy" id="2927583"/>
    <lineage>
        <taxon>Bacteria</taxon>
        <taxon>Bacillati</taxon>
        <taxon>Actinomycetota</taxon>
        <taxon>Actinomycetes</taxon>
        <taxon>Kitasatosporales</taxon>
        <taxon>Streptomycetaceae</taxon>
        <taxon>Streptomyces</taxon>
    </lineage>
</organism>
<evidence type="ECO:0000313" key="3">
    <source>
        <dbReference type="Proteomes" id="UP001165269"/>
    </source>
</evidence>
<dbReference type="EMBL" id="JALDAY010000003">
    <property type="protein sequence ID" value="MCI3271401.1"/>
    <property type="molecule type" value="Genomic_DNA"/>
</dbReference>
<dbReference type="Proteomes" id="UP001165269">
    <property type="component" value="Unassembled WGS sequence"/>
</dbReference>
<comment type="caution">
    <text evidence="2">The sequence shown here is derived from an EMBL/GenBank/DDBJ whole genome shotgun (WGS) entry which is preliminary data.</text>
</comment>
<name>A0ABS9Y2G6_9ACTN</name>
<dbReference type="Pfam" id="PF06152">
    <property type="entry name" value="Phage_min_cap2"/>
    <property type="match status" value="1"/>
</dbReference>
<keyword evidence="3" id="KW-1185">Reference proteome</keyword>
<reference evidence="2" key="1">
    <citation type="submission" date="2022-03" db="EMBL/GenBank/DDBJ databases">
        <title>Streptomyces 7R015 and 7R016 isolated from Barleria lupulina in Thailand.</title>
        <authorList>
            <person name="Kanchanasin P."/>
            <person name="Phongsopitanun W."/>
            <person name="Tanasupawat S."/>
        </authorList>
    </citation>
    <scope>NUCLEOTIDE SEQUENCE</scope>
    <source>
        <strain evidence="2">7R015</strain>
    </source>
</reference>
<accession>A0ABS9Y2G6</accession>
<protein>
    <submittedName>
        <fullName evidence="2">Phage minor capsid protein</fullName>
    </submittedName>
</protein>
<proteinExistence type="predicted"/>
<evidence type="ECO:0000313" key="2">
    <source>
        <dbReference type="EMBL" id="MCI3271401.1"/>
    </source>
</evidence>
<feature type="compositionally biased region" description="Basic and acidic residues" evidence="1">
    <location>
        <begin position="367"/>
        <end position="379"/>
    </location>
</feature>
<feature type="region of interest" description="Disordered" evidence="1">
    <location>
        <begin position="367"/>
        <end position="386"/>
    </location>
</feature>
<dbReference type="InterPro" id="IPR009319">
    <property type="entry name" value="Phage_A118_VSP1"/>
</dbReference>
<gene>
    <name evidence="2" type="ORF">MQP27_09790</name>
</gene>
<evidence type="ECO:0000256" key="1">
    <source>
        <dbReference type="SAM" id="MobiDB-lite"/>
    </source>
</evidence>